<keyword evidence="1" id="KW-0472">Membrane</keyword>
<reference evidence="2" key="1">
    <citation type="journal article" date="2014" name="Front. Microbiol.">
        <title>High frequency of phylogenetically diverse reductive dehalogenase-homologous genes in deep subseafloor sedimentary metagenomes.</title>
        <authorList>
            <person name="Kawai M."/>
            <person name="Futagami T."/>
            <person name="Toyoda A."/>
            <person name="Takaki Y."/>
            <person name="Nishi S."/>
            <person name="Hori S."/>
            <person name="Arai W."/>
            <person name="Tsubouchi T."/>
            <person name="Morono Y."/>
            <person name="Uchiyama I."/>
            <person name="Ito T."/>
            <person name="Fujiyama A."/>
            <person name="Inagaki F."/>
            <person name="Takami H."/>
        </authorList>
    </citation>
    <scope>NUCLEOTIDE SEQUENCE</scope>
    <source>
        <strain evidence="2">Expedition CK06-06</strain>
    </source>
</reference>
<evidence type="ECO:0008006" key="3">
    <source>
        <dbReference type="Google" id="ProtNLM"/>
    </source>
</evidence>
<feature type="transmembrane region" description="Helical" evidence="1">
    <location>
        <begin position="126"/>
        <end position="148"/>
    </location>
</feature>
<feature type="non-terminal residue" evidence="2">
    <location>
        <position position="1"/>
    </location>
</feature>
<dbReference type="EMBL" id="BART01033460">
    <property type="protein sequence ID" value="GAH07611.1"/>
    <property type="molecule type" value="Genomic_DNA"/>
</dbReference>
<dbReference type="PANTHER" id="PTHR43424">
    <property type="entry name" value="LOCUS PUTATIVE PROTEIN 1-RELATED"/>
    <property type="match status" value="1"/>
</dbReference>
<evidence type="ECO:0000256" key="1">
    <source>
        <dbReference type="SAM" id="Phobius"/>
    </source>
</evidence>
<comment type="caution">
    <text evidence="2">The sequence shown here is derived from an EMBL/GenBank/DDBJ whole genome shotgun (WGS) entry which is preliminary data.</text>
</comment>
<gene>
    <name evidence="2" type="ORF">S01H4_57491</name>
</gene>
<dbReference type="InterPro" id="IPR052556">
    <property type="entry name" value="PolySynth_Transporter"/>
</dbReference>
<proteinExistence type="predicted"/>
<protein>
    <recommendedName>
        <fullName evidence="3">Polysaccharide biosynthesis protein C-terminal domain-containing protein</fullName>
    </recommendedName>
</protein>
<accession>X1CH32</accession>
<dbReference type="AlphaFoldDB" id="X1CH32"/>
<feature type="transmembrane region" description="Helical" evidence="1">
    <location>
        <begin position="210"/>
        <end position="229"/>
    </location>
</feature>
<feature type="transmembrane region" description="Helical" evidence="1">
    <location>
        <begin position="19"/>
        <end position="37"/>
    </location>
</feature>
<organism evidence="2">
    <name type="scientific">marine sediment metagenome</name>
    <dbReference type="NCBI Taxonomy" id="412755"/>
    <lineage>
        <taxon>unclassified sequences</taxon>
        <taxon>metagenomes</taxon>
        <taxon>ecological metagenomes</taxon>
    </lineage>
</organism>
<evidence type="ECO:0000313" key="2">
    <source>
        <dbReference type="EMBL" id="GAH07611.1"/>
    </source>
</evidence>
<feature type="non-terminal residue" evidence="2">
    <location>
        <position position="230"/>
    </location>
</feature>
<feature type="transmembrane region" description="Helical" evidence="1">
    <location>
        <begin position="160"/>
        <end position="178"/>
    </location>
</feature>
<name>X1CH32_9ZZZZ</name>
<keyword evidence="1" id="KW-0812">Transmembrane</keyword>
<keyword evidence="1" id="KW-1133">Transmembrane helix</keyword>
<feature type="transmembrane region" description="Helical" evidence="1">
    <location>
        <begin position="99"/>
        <end position="120"/>
    </location>
</feature>
<dbReference type="PANTHER" id="PTHR43424:SF1">
    <property type="entry name" value="LOCUS PUTATIVE PROTEIN 1-RELATED"/>
    <property type="match status" value="1"/>
</dbReference>
<sequence length="230" mass="25284">IALAADVALTAGDRMRAKVTFQAMITLITLVVGILFIEHYGAVGASYVMIMIGFNKMMFFIGASANKDAFLPSLFGLYKTNRKKFLQVCTSIQKLFIPLGIFIASALYVCSDSLIIILQGEEYRPAIGVLRVLCWSVALSYIALAADVALTAGDRMRAKVTFQAMITLITLVVGILFIEHYGAVGASYVMIMIGFNKMMFFIPYAYKKKLVFFSGLTSLFIPISFTLLIA</sequence>